<dbReference type="Proteomes" id="UP000009071">
    <property type="component" value="Chromosome"/>
</dbReference>
<sequence length="101" mass="11624">MEMFTLIGRTFIAYDDKNLGRSTVGLLTQSQGNTNEDEWFSLLVNLFESNSKIYVGAFRGMAIDIDEVKSIIFHDANQAQERINMLKDLILDMLQKFENKL</sequence>
<gene>
    <name evidence="1" type="ordered locus">DMR_36340</name>
</gene>
<dbReference type="AlphaFoldDB" id="C4XLZ7"/>
<dbReference type="HOGENOM" id="CLU_2286938_0_0_7"/>
<evidence type="ECO:0000313" key="2">
    <source>
        <dbReference type="Proteomes" id="UP000009071"/>
    </source>
</evidence>
<evidence type="ECO:0000313" key="1">
    <source>
        <dbReference type="EMBL" id="BAH77125.1"/>
    </source>
</evidence>
<dbReference type="STRING" id="573370.DMR_36340"/>
<proteinExistence type="predicted"/>
<dbReference type="KEGG" id="dma:DMR_36340"/>
<reference evidence="1 2" key="1">
    <citation type="journal article" date="2009" name="Genome Res.">
        <title>Whole genome sequence of Desulfovibrio magneticus strain RS-1 revealed common gene clusters in magnetotactic bacteria.</title>
        <authorList>
            <person name="Nakazawa H."/>
            <person name="Arakaki A."/>
            <person name="Narita-Yamada S."/>
            <person name="Yashiro I."/>
            <person name="Jinno K."/>
            <person name="Aoki N."/>
            <person name="Tsuruyama A."/>
            <person name="Okamura Y."/>
            <person name="Tanikawa S."/>
            <person name="Fujita N."/>
            <person name="Takeyama H."/>
            <person name="Matsunaga T."/>
        </authorList>
    </citation>
    <scope>NUCLEOTIDE SEQUENCE [LARGE SCALE GENOMIC DNA]</scope>
    <source>
        <strain evidence="2">ATCC 700980 / DSM 13731 / RS-1</strain>
    </source>
</reference>
<organism evidence="1 2">
    <name type="scientific">Solidesulfovibrio magneticus (strain ATCC 700980 / DSM 13731 / RS-1)</name>
    <name type="common">Desulfovibrio magneticus</name>
    <dbReference type="NCBI Taxonomy" id="573370"/>
    <lineage>
        <taxon>Bacteria</taxon>
        <taxon>Pseudomonadati</taxon>
        <taxon>Thermodesulfobacteriota</taxon>
        <taxon>Desulfovibrionia</taxon>
        <taxon>Desulfovibrionales</taxon>
        <taxon>Desulfovibrionaceae</taxon>
        <taxon>Solidesulfovibrio</taxon>
    </lineage>
</organism>
<keyword evidence="2" id="KW-1185">Reference proteome</keyword>
<name>C4XLZ7_SOLM1</name>
<accession>C4XLZ7</accession>
<dbReference type="EMBL" id="AP010904">
    <property type="protein sequence ID" value="BAH77125.1"/>
    <property type="molecule type" value="Genomic_DNA"/>
</dbReference>
<protein>
    <submittedName>
        <fullName evidence="1">Uncharacterized protein</fullName>
    </submittedName>
</protein>